<name>A0A0A9A9W4_ARUDO</name>
<dbReference type="AlphaFoldDB" id="A0A0A9A9W4"/>
<accession>A0A0A9A9W4</accession>
<evidence type="ECO:0000313" key="1">
    <source>
        <dbReference type="EMBL" id="JAD46708.1"/>
    </source>
</evidence>
<reference evidence="1" key="2">
    <citation type="journal article" date="2015" name="Data Brief">
        <title>Shoot transcriptome of the giant reed, Arundo donax.</title>
        <authorList>
            <person name="Barrero R.A."/>
            <person name="Guerrero F.D."/>
            <person name="Moolhuijzen P."/>
            <person name="Goolsby J.A."/>
            <person name="Tidwell J."/>
            <person name="Bellgard S.E."/>
            <person name="Bellgard M.I."/>
        </authorList>
    </citation>
    <scope>NUCLEOTIDE SEQUENCE</scope>
    <source>
        <tissue evidence="1">Shoot tissue taken approximately 20 cm above the soil surface</tissue>
    </source>
</reference>
<sequence length="38" mass="4354">MMGVIQMVPTQLVTLFADGTVPWCSFVVRYSTRFDEMP</sequence>
<proteinExistence type="predicted"/>
<protein>
    <submittedName>
        <fullName evidence="1">Uncharacterized protein</fullName>
    </submittedName>
</protein>
<reference evidence="1" key="1">
    <citation type="submission" date="2014-09" db="EMBL/GenBank/DDBJ databases">
        <authorList>
            <person name="Magalhaes I.L.F."/>
            <person name="Oliveira U."/>
            <person name="Santos F.R."/>
            <person name="Vidigal T.H.D.A."/>
            <person name="Brescovit A.D."/>
            <person name="Santos A.J."/>
        </authorList>
    </citation>
    <scope>NUCLEOTIDE SEQUENCE</scope>
    <source>
        <tissue evidence="1">Shoot tissue taken approximately 20 cm above the soil surface</tissue>
    </source>
</reference>
<organism evidence="1">
    <name type="scientific">Arundo donax</name>
    <name type="common">Giant reed</name>
    <name type="synonym">Donax arundinaceus</name>
    <dbReference type="NCBI Taxonomy" id="35708"/>
    <lineage>
        <taxon>Eukaryota</taxon>
        <taxon>Viridiplantae</taxon>
        <taxon>Streptophyta</taxon>
        <taxon>Embryophyta</taxon>
        <taxon>Tracheophyta</taxon>
        <taxon>Spermatophyta</taxon>
        <taxon>Magnoliopsida</taxon>
        <taxon>Liliopsida</taxon>
        <taxon>Poales</taxon>
        <taxon>Poaceae</taxon>
        <taxon>PACMAD clade</taxon>
        <taxon>Arundinoideae</taxon>
        <taxon>Arundineae</taxon>
        <taxon>Arundo</taxon>
    </lineage>
</organism>
<dbReference type="EMBL" id="GBRH01251187">
    <property type="protein sequence ID" value="JAD46708.1"/>
    <property type="molecule type" value="Transcribed_RNA"/>
</dbReference>